<feature type="domain" description="Cell envelope-related transcriptional attenuator" evidence="2">
    <location>
        <begin position="78"/>
        <end position="220"/>
    </location>
</feature>
<dbReference type="Pfam" id="PF03816">
    <property type="entry name" value="LytR_cpsA_psr"/>
    <property type="match status" value="1"/>
</dbReference>
<accession>A0ABM5QPS0</accession>
<dbReference type="InterPro" id="IPR004474">
    <property type="entry name" value="LytR_CpsA_psr"/>
</dbReference>
<gene>
    <name evidence="3" type="ORF">CATYP_10025</name>
</gene>
<dbReference type="Gene3D" id="3.40.630.190">
    <property type="entry name" value="LCP protein"/>
    <property type="match status" value="1"/>
</dbReference>
<dbReference type="Proteomes" id="UP000028504">
    <property type="component" value="Chromosome"/>
</dbReference>
<comment type="similarity">
    <text evidence="1">Belongs to the LytR/CpsA/Psr (LCP) family.</text>
</comment>
<evidence type="ECO:0000313" key="4">
    <source>
        <dbReference type="Proteomes" id="UP000028504"/>
    </source>
</evidence>
<dbReference type="EMBL" id="CP008944">
    <property type="protein sequence ID" value="AIG64829.1"/>
    <property type="molecule type" value="Genomic_DNA"/>
</dbReference>
<proteinExistence type="inferred from homology"/>
<sequence length="297" mass="31144">MPGCGGCLGRMVALMLVAVVLTGLWADTRLNRVDARPPSTVGKTAGTNWLLVGSDSRQGLSDADIERLGTGGDIGVGRTDTVMLLHIPTVGKATLVSLPRDSYVAVPGFGMDKLNAAFTYGGPELLVQTVEQATGVGIDHYAEIGMGGLANTVDAVGGVEVCPPEPISDPLANLDIPAGCQEVEGATALGYVRTRATAQGDLDRVARQREFFSSLLHTMTSPATLLNPLRVVPMIAQVSKSFTVGESDHVWHLARVPLAMRGVQTETVPVGGFADYDVGSVVLWDDAGAEELFGSMR</sequence>
<evidence type="ECO:0000259" key="2">
    <source>
        <dbReference type="Pfam" id="PF03816"/>
    </source>
</evidence>
<evidence type="ECO:0000256" key="1">
    <source>
        <dbReference type="ARBA" id="ARBA00006068"/>
    </source>
</evidence>
<dbReference type="PANTHER" id="PTHR33392">
    <property type="entry name" value="POLYISOPRENYL-TEICHOIC ACID--PEPTIDOGLYCAN TEICHOIC ACID TRANSFERASE TAGU"/>
    <property type="match status" value="1"/>
</dbReference>
<dbReference type="PANTHER" id="PTHR33392:SF6">
    <property type="entry name" value="POLYISOPRENYL-TEICHOIC ACID--PEPTIDOGLYCAN TEICHOIC ACID TRANSFERASE TAGU"/>
    <property type="match status" value="1"/>
</dbReference>
<evidence type="ECO:0000313" key="3">
    <source>
        <dbReference type="EMBL" id="AIG64829.1"/>
    </source>
</evidence>
<name>A0ABM5QPS0_9CORY</name>
<keyword evidence="4" id="KW-1185">Reference proteome</keyword>
<protein>
    <submittedName>
        <fullName evidence="3">LytTR family transcriptional regulator</fullName>
    </submittedName>
</protein>
<reference evidence="3 4" key="1">
    <citation type="submission" date="2014-07" db="EMBL/GenBank/DDBJ databases">
        <title>Complete genome sequence of Corynebacterium atypicum DSM 44849: identifiction of the mycolic acid biosynthesis genes.</title>
        <authorList>
            <person name="Tippelt A."/>
            <person name="Mollmann S."/>
            <person name="Albersmeier A."/>
            <person name="Jaenicke S."/>
            <person name="Ruckert C."/>
            <person name="Tauch A."/>
        </authorList>
    </citation>
    <scope>NUCLEOTIDE SEQUENCE [LARGE SCALE GENOMIC DNA]</scope>
    <source>
        <strain evidence="3 4">R2070</strain>
    </source>
</reference>
<organism evidence="3 4">
    <name type="scientific">Corynebacterium atypicum</name>
    <dbReference type="NCBI Taxonomy" id="191610"/>
    <lineage>
        <taxon>Bacteria</taxon>
        <taxon>Bacillati</taxon>
        <taxon>Actinomycetota</taxon>
        <taxon>Actinomycetes</taxon>
        <taxon>Mycobacteriales</taxon>
        <taxon>Corynebacteriaceae</taxon>
        <taxon>Corynebacterium</taxon>
    </lineage>
</organism>
<dbReference type="NCBIfam" id="TIGR00350">
    <property type="entry name" value="lytR_cpsA_psr"/>
    <property type="match status" value="1"/>
</dbReference>
<dbReference type="InterPro" id="IPR050922">
    <property type="entry name" value="LytR/CpsA/Psr_CW_biosynth"/>
</dbReference>